<dbReference type="RefSeq" id="XP_002116219.1">
    <property type="nucleotide sequence ID" value="XM_002116183.1"/>
</dbReference>
<accession>B3S7U1</accession>
<dbReference type="InterPro" id="IPR047844">
    <property type="entry name" value="ROP_DD"/>
</dbReference>
<dbReference type="OMA" id="EPIYCSQ"/>
<dbReference type="CTD" id="6757534"/>
<dbReference type="PANTHER" id="PTHR14952:SF9">
    <property type="entry name" value="EF-HAND DOMAIN-CONTAINING PROTEIN"/>
    <property type="match status" value="1"/>
</dbReference>
<dbReference type="HOGENOM" id="CLU_069829_1_0_1"/>
<dbReference type="GeneID" id="6757534"/>
<dbReference type="OrthoDB" id="10067602at2759"/>
<evidence type="ECO:0000256" key="2">
    <source>
        <dbReference type="ARBA" id="ARBA00022846"/>
    </source>
</evidence>
<dbReference type="PhylomeDB" id="B3S7U1"/>
<reference evidence="6 7" key="1">
    <citation type="journal article" date="2008" name="Nature">
        <title>The Trichoplax genome and the nature of placozoans.</title>
        <authorList>
            <person name="Srivastava M."/>
            <person name="Begovic E."/>
            <person name="Chapman J."/>
            <person name="Putnam N.H."/>
            <person name="Hellsten U."/>
            <person name="Kawashima T."/>
            <person name="Kuo A."/>
            <person name="Mitros T."/>
            <person name="Salamov A."/>
            <person name="Carpenter M.L."/>
            <person name="Signorovitch A.Y."/>
            <person name="Moreno M.A."/>
            <person name="Kamm K."/>
            <person name="Grimwood J."/>
            <person name="Schmutz J."/>
            <person name="Shapiro H."/>
            <person name="Grigoriev I.V."/>
            <person name="Buss L.W."/>
            <person name="Schierwater B."/>
            <person name="Dellaporta S.L."/>
            <person name="Rokhsar D.S."/>
        </authorList>
    </citation>
    <scope>NUCLEOTIDE SEQUENCE [LARGE SCALE GENOMIC DNA]</scope>
    <source>
        <strain evidence="6 7">Grell-BS-1999</strain>
    </source>
</reference>
<dbReference type="EMBL" id="DS985254">
    <property type="protein sequence ID" value="EDV21252.1"/>
    <property type="molecule type" value="Genomic_DNA"/>
</dbReference>
<evidence type="ECO:0000313" key="6">
    <source>
        <dbReference type="EMBL" id="EDV21252.1"/>
    </source>
</evidence>
<evidence type="ECO:0008006" key="8">
    <source>
        <dbReference type="Google" id="ProtNLM"/>
    </source>
</evidence>
<evidence type="ECO:0000313" key="7">
    <source>
        <dbReference type="Proteomes" id="UP000009022"/>
    </source>
</evidence>
<gene>
    <name evidence="6" type="ORF">TRIADDRAFT_60293</name>
</gene>
<proteinExistence type="inferred from homology"/>
<keyword evidence="2" id="KW-0282">Flagellum</keyword>
<evidence type="ECO:0000256" key="5">
    <source>
        <dbReference type="ARBA" id="ARBA00035651"/>
    </source>
</evidence>
<dbReference type="InParanoid" id="B3S7U1"/>
<name>B3S7U1_TRIAD</name>
<sequence>MQSALTGQDEPIYCSQQIKIPPQLPDMLKKFTKAAIRTQPTDLLQWSYAYFDALSQGEQPPIKERLELPPPAENILSIGLLKILNKQLRPIDTIKKSLLLEKWKNLNLSREKLAELCNLGNFQNEFKWLEFLCLACSDLSPNLTETMKIACSILTKDEEGGPDRIIFSLFLDLYRYLASFDDSIDNRYVDNVIQQLEPEVEKSDGLIGPRHFTGPISPKLSPEF</sequence>
<evidence type="ECO:0000256" key="4">
    <source>
        <dbReference type="ARBA" id="ARBA00023273"/>
    </source>
</evidence>
<organism evidence="6 7">
    <name type="scientific">Trichoplax adhaerens</name>
    <name type="common">Trichoplax reptans</name>
    <dbReference type="NCBI Taxonomy" id="10228"/>
    <lineage>
        <taxon>Eukaryota</taxon>
        <taxon>Metazoa</taxon>
        <taxon>Placozoa</taxon>
        <taxon>Uniplacotomia</taxon>
        <taxon>Trichoplacea</taxon>
        <taxon>Trichoplacidae</taxon>
        <taxon>Trichoplax</taxon>
    </lineage>
</organism>
<dbReference type="AlphaFoldDB" id="B3S7U1"/>
<dbReference type="SUPFAM" id="SSF47391">
    <property type="entry name" value="Dimerization-anchoring domain of cAMP-dependent PK regulatory subunit"/>
    <property type="match status" value="1"/>
</dbReference>
<protein>
    <recommendedName>
        <fullName evidence="8">Ropporin-1-like protein</fullName>
    </recommendedName>
</protein>
<dbReference type="Gene3D" id="1.20.890.10">
    <property type="entry name" value="cAMP-dependent protein kinase regulatory subunit, dimerization-anchoring domain"/>
    <property type="match status" value="1"/>
</dbReference>
<dbReference type="STRING" id="10228.B3S7U1"/>
<dbReference type="FunFam" id="1.20.890.10:FF:000004">
    <property type="entry name" value="ropporin-1-like protein isoform X2"/>
    <property type="match status" value="1"/>
</dbReference>
<dbReference type="eggNOG" id="ENOG502QTNR">
    <property type="taxonomic scope" value="Eukaryota"/>
</dbReference>
<comment type="subcellular location">
    <subcellularLocation>
        <location evidence="1">Cell projection</location>
        <location evidence="1">Cilium</location>
        <location evidence="1">Flagellum</location>
    </subcellularLocation>
</comment>
<dbReference type="GO" id="GO:0031514">
    <property type="term" value="C:motile cilium"/>
    <property type="evidence" value="ECO:0007669"/>
    <property type="project" value="UniProtKB-SubCell"/>
</dbReference>
<keyword evidence="4" id="KW-0966">Cell projection</keyword>
<dbReference type="KEGG" id="tad:TRIADDRAFT_60293"/>
<dbReference type="PANTHER" id="PTHR14952">
    <property type="entry name" value="ROPPORIN-1-LIKE PROTEIN"/>
    <property type="match status" value="1"/>
</dbReference>
<keyword evidence="3" id="KW-0969">Cilium</keyword>
<dbReference type="CDD" id="cd23019">
    <property type="entry name" value="DD_ROP"/>
    <property type="match status" value="1"/>
</dbReference>
<evidence type="ECO:0000256" key="3">
    <source>
        <dbReference type="ARBA" id="ARBA00023069"/>
    </source>
</evidence>
<comment type="similarity">
    <text evidence="5">Belongs to the ropporin family.</text>
</comment>
<keyword evidence="7" id="KW-1185">Reference proteome</keyword>
<evidence type="ECO:0000256" key="1">
    <source>
        <dbReference type="ARBA" id="ARBA00004230"/>
    </source>
</evidence>
<dbReference type="Proteomes" id="UP000009022">
    <property type="component" value="Unassembled WGS sequence"/>
</dbReference>